<evidence type="ECO:0000313" key="3">
    <source>
        <dbReference type="Proteomes" id="UP000503640"/>
    </source>
</evidence>
<name>A0A7I9VMQ4_9BACT</name>
<comment type="caution">
    <text evidence="2">The sequence shown here is derived from an EMBL/GenBank/DDBJ whole genome shotgun (WGS) entry which is preliminary data.</text>
</comment>
<proteinExistence type="predicted"/>
<keyword evidence="3" id="KW-1185">Reference proteome</keyword>
<evidence type="ECO:0000313" key="2">
    <source>
        <dbReference type="EMBL" id="GEJ57685.1"/>
    </source>
</evidence>
<dbReference type="EMBL" id="BJTG01000005">
    <property type="protein sequence ID" value="GEJ57685.1"/>
    <property type="molecule type" value="Genomic_DNA"/>
</dbReference>
<sequence length="118" mass="12322">MAAEGEPRPRLAKAASRPTRPRDAGAQVRRRAGGVCRARDPARLRLTPHCAGAARATGTREARTPSTRPEPRGRGYPAAGAAQRILIERAPADPPTRQEGLAVRPPLPAVSPGGGEGL</sequence>
<reference evidence="3" key="1">
    <citation type="journal article" date="2020" name="Appl. Environ. Microbiol.">
        <title>Diazotrophic Anaeromyxobacter Isolates from Soils.</title>
        <authorList>
            <person name="Masuda Y."/>
            <person name="Yamanaka H."/>
            <person name="Xu Z.X."/>
            <person name="Shiratori Y."/>
            <person name="Aono T."/>
            <person name="Amachi S."/>
            <person name="Senoo K."/>
            <person name="Itoh H."/>
        </authorList>
    </citation>
    <scope>NUCLEOTIDE SEQUENCE [LARGE SCALE GENOMIC DNA]</scope>
    <source>
        <strain evidence="3">R267</strain>
    </source>
</reference>
<accession>A0A7I9VMQ4</accession>
<gene>
    <name evidence="2" type="ORF">AMYX_24260</name>
</gene>
<dbReference type="Proteomes" id="UP000503640">
    <property type="component" value="Unassembled WGS sequence"/>
</dbReference>
<organism evidence="2 3">
    <name type="scientific">Anaeromyxobacter diazotrophicus</name>
    <dbReference type="NCBI Taxonomy" id="2590199"/>
    <lineage>
        <taxon>Bacteria</taxon>
        <taxon>Pseudomonadati</taxon>
        <taxon>Myxococcota</taxon>
        <taxon>Myxococcia</taxon>
        <taxon>Myxococcales</taxon>
        <taxon>Cystobacterineae</taxon>
        <taxon>Anaeromyxobacteraceae</taxon>
        <taxon>Anaeromyxobacter</taxon>
    </lineage>
</organism>
<dbReference type="AlphaFoldDB" id="A0A7I9VMQ4"/>
<feature type="region of interest" description="Disordered" evidence="1">
    <location>
        <begin position="1"/>
        <end position="118"/>
    </location>
</feature>
<protein>
    <submittedName>
        <fullName evidence="2">Uncharacterized protein</fullName>
    </submittedName>
</protein>
<evidence type="ECO:0000256" key="1">
    <source>
        <dbReference type="SAM" id="MobiDB-lite"/>
    </source>
</evidence>
<feature type="compositionally biased region" description="Basic and acidic residues" evidence="1">
    <location>
        <begin position="58"/>
        <end position="73"/>
    </location>
</feature>